<reference evidence="1" key="1">
    <citation type="journal article" date="2025" name="Int. J. Syst. Evol. Microbiol.">
        <title>Inconstantimicrobium mannanitabidum sp. nov., a novel member of the family Clostridiaceae isolated from anoxic soil under the treatment of reductive soil disinfestation.</title>
        <authorList>
            <person name="Ueki A."/>
            <person name="Tonouchi A."/>
            <person name="Honma S."/>
            <person name="Kaku N."/>
            <person name="Ueki K."/>
        </authorList>
    </citation>
    <scope>NUCLEOTIDE SEQUENCE</scope>
    <source>
        <strain evidence="1">TW13</strain>
    </source>
</reference>
<comment type="caution">
    <text evidence="1">The sequence shown here is derived from an EMBL/GenBank/DDBJ whole genome shotgun (WGS) entry which is preliminary data.</text>
</comment>
<evidence type="ECO:0000313" key="1">
    <source>
        <dbReference type="EMBL" id="GKX67357.1"/>
    </source>
</evidence>
<evidence type="ECO:0000313" key="2">
    <source>
        <dbReference type="Proteomes" id="UP001058074"/>
    </source>
</evidence>
<organism evidence="1 2">
    <name type="scientific">Inconstantimicrobium mannanitabidum</name>
    <dbReference type="NCBI Taxonomy" id="1604901"/>
    <lineage>
        <taxon>Bacteria</taxon>
        <taxon>Bacillati</taxon>
        <taxon>Bacillota</taxon>
        <taxon>Clostridia</taxon>
        <taxon>Eubacteriales</taxon>
        <taxon>Clostridiaceae</taxon>
        <taxon>Inconstantimicrobium</taxon>
    </lineage>
</organism>
<name>A0ACB5RDL6_9CLOT</name>
<gene>
    <name evidence="1" type="ORF">rsdtw13_26150</name>
</gene>
<dbReference type="Proteomes" id="UP001058074">
    <property type="component" value="Unassembled WGS sequence"/>
</dbReference>
<protein>
    <submittedName>
        <fullName evidence="1">Uncharacterized protein</fullName>
    </submittedName>
</protein>
<keyword evidence="2" id="KW-1185">Reference proteome</keyword>
<sequence>MQCVQELQKSTGVFIPLFSIYSKRSVGIGDFEDLKLMIDWCSETENNILQLLPMNHSYNSIYAPFSFFAIDPVYIALDKLLGIDEKFLTDEIEQLRREFPVGTGYVDYRVQVAKVNLLYDVFSRQSSVEDGEFFHFVEENKHWLHDYALFMALKDEFSFKRWEEWEKPYRDHDTMELEIFEKKHKKLILFYKWMQWQLFVQFSDVKKYADAKNIKIMGDLFYMVARDSSDIWANREFFMMDYVSGLPQEPSHGKGQRWGDQPVYNWNRIIEDNFKFLKQRLDYNENFYNIMRLDHTPSFFRVWCIHKDEPWENLGMNGFFYPSTHKEWEERGRKILKFIIENSNIKFCAENLGPFTTFFTPVVREFGIPIINFQRWEKDWNNTNEYIKPEEYDFYTMIVLSNHDTSNFADWWENEAGSVEEEWFKLYCYYLKFDYNELVGKLFEKSELNSNRLIWKEDVNSVEELLKRVGRHQWQVEGLIKEYNSTFGEKQKIRKLITSEEEVTEKCNKDFVVSIMKSMINSNAVFCIHSIIDWLIAMGIINEEYNKYRFNLPGKFGGSNWSLTIPISLEELMNDIVCRKIKDIIKK</sequence>
<accession>A0ACB5RDL6</accession>
<dbReference type="EMBL" id="BROD01000001">
    <property type="protein sequence ID" value="GKX67357.1"/>
    <property type="molecule type" value="Genomic_DNA"/>
</dbReference>
<proteinExistence type="predicted"/>